<proteinExistence type="inferred from homology"/>
<reference evidence="4" key="1">
    <citation type="submission" date="2022-01" db="EMBL/GenBank/DDBJ databases">
        <title>Nocardioidaceae gen. sp. A5X3R13.</title>
        <authorList>
            <person name="Lopez Marin M.A."/>
            <person name="Uhlik O."/>
        </authorList>
    </citation>
    <scope>NUCLEOTIDE SEQUENCE</scope>
    <source>
        <strain evidence="4">A5X3R13</strain>
    </source>
</reference>
<dbReference type="Pfam" id="PF03109">
    <property type="entry name" value="ABC1"/>
    <property type="match status" value="1"/>
</dbReference>
<evidence type="ECO:0000256" key="1">
    <source>
        <dbReference type="ARBA" id="ARBA00009670"/>
    </source>
</evidence>
<dbReference type="Proteomes" id="UP001164390">
    <property type="component" value="Chromosome"/>
</dbReference>
<feature type="domain" description="ABC1 atypical kinase-like" evidence="3">
    <location>
        <begin position="189"/>
        <end position="423"/>
    </location>
</feature>
<dbReference type="PANTHER" id="PTHR10566">
    <property type="entry name" value="CHAPERONE-ACTIVITY OF BC1 COMPLEX CABC1 -RELATED"/>
    <property type="match status" value="1"/>
</dbReference>
<dbReference type="SUPFAM" id="SSF56112">
    <property type="entry name" value="Protein kinase-like (PK-like)"/>
    <property type="match status" value="1"/>
</dbReference>
<dbReference type="InterPro" id="IPR050154">
    <property type="entry name" value="UbiB_kinase"/>
</dbReference>
<gene>
    <name evidence="4" type="ORF">L0C25_11310</name>
</gene>
<feature type="transmembrane region" description="Helical" evidence="2">
    <location>
        <begin position="68"/>
        <end position="90"/>
    </location>
</feature>
<keyword evidence="5" id="KW-1185">Reference proteome</keyword>
<dbReference type="EMBL" id="CP094970">
    <property type="protein sequence ID" value="UYM07627.1"/>
    <property type="molecule type" value="Genomic_DNA"/>
</dbReference>
<keyword evidence="2" id="KW-0812">Transmembrane</keyword>
<dbReference type="InterPro" id="IPR011009">
    <property type="entry name" value="Kinase-like_dom_sf"/>
</dbReference>
<dbReference type="AlphaFoldDB" id="A0AA46TLR1"/>
<protein>
    <submittedName>
        <fullName evidence="4">AarF/UbiB family protein</fullName>
    </submittedName>
</protein>
<dbReference type="CDD" id="cd05121">
    <property type="entry name" value="ABC1_ADCK3-like"/>
    <property type="match status" value="1"/>
</dbReference>
<keyword evidence="2" id="KW-1133">Transmembrane helix</keyword>
<organism evidence="4 5">
    <name type="scientific">Solicola gregarius</name>
    <dbReference type="NCBI Taxonomy" id="2908642"/>
    <lineage>
        <taxon>Bacteria</taxon>
        <taxon>Bacillati</taxon>
        <taxon>Actinomycetota</taxon>
        <taxon>Actinomycetes</taxon>
        <taxon>Propionibacteriales</taxon>
        <taxon>Nocardioidaceae</taxon>
        <taxon>Solicola</taxon>
    </lineage>
</organism>
<evidence type="ECO:0000259" key="3">
    <source>
        <dbReference type="Pfam" id="PF03109"/>
    </source>
</evidence>
<feature type="transmembrane region" description="Helical" evidence="2">
    <location>
        <begin position="617"/>
        <end position="638"/>
    </location>
</feature>
<dbReference type="InterPro" id="IPR004147">
    <property type="entry name" value="ABC1_dom"/>
</dbReference>
<dbReference type="PANTHER" id="PTHR10566:SF113">
    <property type="entry name" value="PROTEIN ACTIVITY OF BC1 COMPLEX KINASE 7, CHLOROPLASTIC"/>
    <property type="match status" value="1"/>
</dbReference>
<accession>A0AA46TLR1</accession>
<keyword evidence="2" id="KW-0472">Membrane</keyword>
<name>A0AA46TLR1_9ACTN</name>
<evidence type="ECO:0000256" key="2">
    <source>
        <dbReference type="SAM" id="Phobius"/>
    </source>
</evidence>
<dbReference type="RefSeq" id="WP_271636603.1">
    <property type="nucleotide sequence ID" value="NZ_CP094970.1"/>
</dbReference>
<dbReference type="KEGG" id="sgrg:L0C25_11310"/>
<evidence type="ECO:0000313" key="5">
    <source>
        <dbReference type="Proteomes" id="UP001164390"/>
    </source>
</evidence>
<comment type="similarity">
    <text evidence="1">Belongs to the protein kinase superfamily. ADCK protein kinase family.</text>
</comment>
<feature type="transmembrane region" description="Helical" evidence="2">
    <location>
        <begin position="583"/>
        <end position="605"/>
    </location>
</feature>
<feature type="transmembrane region" description="Helical" evidence="2">
    <location>
        <begin position="37"/>
        <end position="56"/>
    </location>
</feature>
<sequence>MTLLVLPAAGITALVFTVVAGRAVRRLMGVDIGTVRMLLAGAVIISLQGPLIRSLAGGRYEDESVTVGLGLLLLSLAGSAVIAMIGLAIAEALVPSGSIAGPLTAWQRGRGSVARVRRYLRIARIVARHGLGPYVARRGRHGRTSRDQLARSLRLALEDGGAAFVKFGQLLSTRVDLLPEAFTVELALLRDRVPPAGWEAVEPTLRADLDDPEAFAWIDPEPLAAASIAQVHAAQLRDGSDVVLKIQRPGAAATMAADLDILSRLARCLQHRTAWASKIGLVALVDAYATALREEFDFELEAANALSIGASTARTSTTPPVRVPEVYARLSTKRVLVMERFRGQPIGRATGDDGRQVARSLLASVLDQILRDGVFHADPHQGNIVLLESGGVGLLDFGSVARIDAELRAGLRRLLLAVDRDDPRAATDALLGVVESPRDLDRVRLVREVGRCLMRHLGPGASAGAGLLVDLIRVLTRFGLRVPPEVAAAFRAVATLEGVLAQSVPGFDVVTEARDIASRVRMPAFEPADVRRELARVLPAIQEIPRTIERLGQALEAGKLTVRHEVVVDAAERARVRDTVHQVLAGAIGSALGFMALMLLQLPGGPQVSDRLDLHQLLGYGLLTTGALLVTRALVPIFSSAR</sequence>
<evidence type="ECO:0000313" key="4">
    <source>
        <dbReference type="EMBL" id="UYM07627.1"/>
    </source>
</evidence>